<sequence>MNDIRLDFLTGVESVRTPEDAKKEAQVVCYEDRALIQDAISNHEDHPAVTVVSYCTPPQSDDLKKVFMWLLWLLTLCAKMVGAAQSYGSHCLTSYYVQDSRGDAPLPVFSEKK</sequence>
<accession>W2P7K9</accession>
<proteinExistence type="predicted"/>
<dbReference type="Proteomes" id="UP000054532">
    <property type="component" value="Unassembled WGS sequence"/>
</dbReference>
<protein>
    <submittedName>
        <fullName evidence="1">Uncharacterized protein</fullName>
    </submittedName>
</protein>
<dbReference type="VEuPathDB" id="FungiDB:PPTG_20712"/>
<reference evidence="1" key="1">
    <citation type="submission" date="2013-11" db="EMBL/GenBank/DDBJ databases">
        <title>The Genome Sequence of Phytophthora parasitica IAC_01/95.</title>
        <authorList>
            <consortium name="The Broad Institute Genomics Platform"/>
            <person name="Russ C."/>
            <person name="Tyler B."/>
            <person name="Panabieres F."/>
            <person name="Shan W."/>
            <person name="Tripathy S."/>
            <person name="Grunwald N."/>
            <person name="Machado M."/>
            <person name="Johnson C.S."/>
            <person name="Arredondo F."/>
            <person name="Hong C."/>
            <person name="Coffey M."/>
            <person name="Young S.K."/>
            <person name="Zeng Q."/>
            <person name="Gargeya S."/>
            <person name="Fitzgerald M."/>
            <person name="Abouelleil A."/>
            <person name="Alvarado L."/>
            <person name="Chapman S.B."/>
            <person name="Gainer-Dewar J."/>
            <person name="Goldberg J."/>
            <person name="Griggs A."/>
            <person name="Gujja S."/>
            <person name="Hansen M."/>
            <person name="Howarth C."/>
            <person name="Imamovic A."/>
            <person name="Ireland A."/>
            <person name="Larimer J."/>
            <person name="McCowan C."/>
            <person name="Murphy C."/>
            <person name="Pearson M."/>
            <person name="Poon T.W."/>
            <person name="Priest M."/>
            <person name="Roberts A."/>
            <person name="Saif S."/>
            <person name="Shea T."/>
            <person name="Sykes S."/>
            <person name="Wortman J."/>
            <person name="Nusbaum C."/>
            <person name="Birren B."/>
        </authorList>
    </citation>
    <scope>NUCLEOTIDE SEQUENCE [LARGE SCALE GENOMIC DNA]</scope>
    <source>
        <strain evidence="1">IAC_01/95</strain>
    </source>
</reference>
<organism evidence="1">
    <name type="scientific">Phytophthora nicotianae</name>
    <name type="common">Potato buckeye rot agent</name>
    <name type="synonym">Phytophthora parasitica</name>
    <dbReference type="NCBI Taxonomy" id="4792"/>
    <lineage>
        <taxon>Eukaryota</taxon>
        <taxon>Sar</taxon>
        <taxon>Stramenopiles</taxon>
        <taxon>Oomycota</taxon>
        <taxon>Peronosporomycetes</taxon>
        <taxon>Peronosporales</taxon>
        <taxon>Peronosporaceae</taxon>
        <taxon>Phytophthora</taxon>
    </lineage>
</organism>
<dbReference type="EMBL" id="KI690438">
    <property type="protein sequence ID" value="ETM56680.1"/>
    <property type="molecule type" value="Genomic_DNA"/>
</dbReference>
<gene>
    <name evidence="1" type="ORF">L914_00370</name>
</gene>
<name>W2P7K9_PHYNI</name>
<dbReference type="AlphaFoldDB" id="W2P7K9"/>
<evidence type="ECO:0000313" key="1">
    <source>
        <dbReference type="EMBL" id="ETM56680.1"/>
    </source>
</evidence>